<dbReference type="AlphaFoldDB" id="A0A8K0CXS8"/>
<keyword evidence="2" id="KW-1185">Reference proteome</keyword>
<evidence type="ECO:0000313" key="2">
    <source>
        <dbReference type="Proteomes" id="UP000801492"/>
    </source>
</evidence>
<evidence type="ECO:0008006" key="3">
    <source>
        <dbReference type="Google" id="ProtNLM"/>
    </source>
</evidence>
<evidence type="ECO:0000313" key="1">
    <source>
        <dbReference type="EMBL" id="KAF2895554.1"/>
    </source>
</evidence>
<dbReference type="InterPro" id="IPR036610">
    <property type="entry name" value="PEBP-like_sf"/>
</dbReference>
<name>A0A8K0CXS8_IGNLU</name>
<dbReference type="PANTHER" id="PTHR11362">
    <property type="entry name" value="PHOSPHATIDYLETHANOLAMINE-BINDING PROTEIN"/>
    <property type="match status" value="1"/>
</dbReference>
<dbReference type="Proteomes" id="UP000801492">
    <property type="component" value="Unassembled WGS sequence"/>
</dbReference>
<sequence>MFKENNRVVDLGNELPPRHMKDEPHISYEADPDEYYTLIMIDPDAPRRKNPIQKEWQAWLVVNIPGSRVKDGETLTEYIPPCPVNFTGFHRFVFLVYQQPNRLDFNEPYKSNTDVTNRINFSTKRFARKYGLGDPIAGNFFQAEYDESVPECLRKAMFPGK</sequence>
<gene>
    <name evidence="1" type="ORF">ILUMI_10618</name>
</gene>
<dbReference type="Pfam" id="PF01161">
    <property type="entry name" value="PBP"/>
    <property type="match status" value="1"/>
</dbReference>
<comment type="caution">
    <text evidence="1">The sequence shown here is derived from an EMBL/GenBank/DDBJ whole genome shotgun (WGS) entry which is preliminary data.</text>
</comment>
<dbReference type="Gene3D" id="3.90.280.10">
    <property type="entry name" value="PEBP-like"/>
    <property type="match status" value="1"/>
</dbReference>
<dbReference type="OrthoDB" id="2506647at2759"/>
<proteinExistence type="predicted"/>
<protein>
    <recommendedName>
        <fullName evidence="3">Phosphatidylethanolamine-binding protein</fullName>
    </recommendedName>
</protein>
<dbReference type="SUPFAM" id="SSF49777">
    <property type="entry name" value="PEBP-like"/>
    <property type="match status" value="1"/>
</dbReference>
<dbReference type="PANTHER" id="PTHR11362:SF82">
    <property type="entry name" value="PHOSPHATIDYLETHANOLAMINE-BINDING PROTEIN 4"/>
    <property type="match status" value="1"/>
</dbReference>
<organism evidence="1 2">
    <name type="scientific">Ignelater luminosus</name>
    <name type="common">Cucubano</name>
    <name type="synonym">Pyrophorus luminosus</name>
    <dbReference type="NCBI Taxonomy" id="2038154"/>
    <lineage>
        <taxon>Eukaryota</taxon>
        <taxon>Metazoa</taxon>
        <taxon>Ecdysozoa</taxon>
        <taxon>Arthropoda</taxon>
        <taxon>Hexapoda</taxon>
        <taxon>Insecta</taxon>
        <taxon>Pterygota</taxon>
        <taxon>Neoptera</taxon>
        <taxon>Endopterygota</taxon>
        <taxon>Coleoptera</taxon>
        <taxon>Polyphaga</taxon>
        <taxon>Elateriformia</taxon>
        <taxon>Elateroidea</taxon>
        <taxon>Elateridae</taxon>
        <taxon>Agrypninae</taxon>
        <taxon>Pyrophorini</taxon>
        <taxon>Ignelater</taxon>
    </lineage>
</organism>
<dbReference type="EMBL" id="VTPC01005812">
    <property type="protein sequence ID" value="KAF2895554.1"/>
    <property type="molecule type" value="Genomic_DNA"/>
</dbReference>
<dbReference type="InterPro" id="IPR008914">
    <property type="entry name" value="PEBP"/>
</dbReference>
<accession>A0A8K0CXS8</accession>
<reference evidence="1" key="1">
    <citation type="submission" date="2019-08" db="EMBL/GenBank/DDBJ databases">
        <title>The genome of the North American firefly Photinus pyralis.</title>
        <authorList>
            <consortium name="Photinus pyralis genome working group"/>
            <person name="Fallon T.R."/>
            <person name="Sander Lower S.E."/>
            <person name="Weng J.-K."/>
        </authorList>
    </citation>
    <scope>NUCLEOTIDE SEQUENCE</scope>
    <source>
        <strain evidence="1">TRF0915ILg1</strain>
        <tissue evidence="1">Whole body</tissue>
    </source>
</reference>
<dbReference type="CDD" id="cd00866">
    <property type="entry name" value="PEBP_euk"/>
    <property type="match status" value="1"/>
</dbReference>
<dbReference type="InterPro" id="IPR035810">
    <property type="entry name" value="PEBP_euk"/>
</dbReference>